<dbReference type="NCBIfam" id="NF040730">
    <property type="entry name" value="CxCC_doxin"/>
    <property type="match status" value="1"/>
</dbReference>
<keyword evidence="1" id="KW-0326">Glycosidase</keyword>
<name>A0A971M446_9BACT</name>
<dbReference type="GO" id="GO:0016798">
    <property type="term" value="F:hydrolase activity, acting on glycosyl bonds"/>
    <property type="evidence" value="ECO:0007669"/>
    <property type="project" value="UniProtKB-KW"/>
</dbReference>
<protein>
    <submittedName>
        <fullName evidence="1">Pseudouridine-5'-phosphate glycosidase</fullName>
    </submittedName>
</protein>
<dbReference type="EMBL" id="JAAYEE010000133">
    <property type="protein sequence ID" value="NLW35453.1"/>
    <property type="molecule type" value="Genomic_DNA"/>
</dbReference>
<evidence type="ECO:0000313" key="2">
    <source>
        <dbReference type="Proteomes" id="UP000777265"/>
    </source>
</evidence>
<organism evidence="1 2">
    <name type="scientific">Syntrophorhabdus aromaticivorans</name>
    <dbReference type="NCBI Taxonomy" id="328301"/>
    <lineage>
        <taxon>Bacteria</taxon>
        <taxon>Pseudomonadati</taxon>
        <taxon>Thermodesulfobacteriota</taxon>
        <taxon>Syntrophorhabdia</taxon>
        <taxon>Syntrophorhabdales</taxon>
        <taxon>Syntrophorhabdaceae</taxon>
        <taxon>Syntrophorhabdus</taxon>
    </lineage>
</organism>
<feature type="non-terminal residue" evidence="1">
    <location>
        <position position="1"/>
    </location>
</feature>
<gene>
    <name evidence="1" type="ORF">GXY80_08235</name>
</gene>
<evidence type="ECO:0000313" key="1">
    <source>
        <dbReference type="EMBL" id="NLW35453.1"/>
    </source>
</evidence>
<reference evidence="1" key="2">
    <citation type="submission" date="2020-01" db="EMBL/GenBank/DDBJ databases">
        <authorList>
            <person name="Campanaro S."/>
        </authorList>
    </citation>
    <scope>NUCLEOTIDE SEQUENCE</scope>
    <source>
        <strain evidence="1">AS06rmzACSIP_7</strain>
    </source>
</reference>
<dbReference type="AlphaFoldDB" id="A0A971M446"/>
<reference evidence="1" key="1">
    <citation type="journal article" date="2020" name="Biotechnol. Biofuels">
        <title>New insights from the biogas microbiome by comprehensive genome-resolved metagenomics of nearly 1600 species originating from multiple anaerobic digesters.</title>
        <authorList>
            <person name="Campanaro S."/>
            <person name="Treu L."/>
            <person name="Rodriguez-R L.M."/>
            <person name="Kovalovszki A."/>
            <person name="Ziels R.M."/>
            <person name="Maus I."/>
            <person name="Zhu X."/>
            <person name="Kougias P.G."/>
            <person name="Basile A."/>
            <person name="Luo G."/>
            <person name="Schluter A."/>
            <person name="Konstantinidis K.T."/>
            <person name="Angelidaki I."/>
        </authorList>
    </citation>
    <scope>NUCLEOTIDE SEQUENCE</scope>
    <source>
        <strain evidence="1">AS06rmzACSIP_7</strain>
    </source>
</reference>
<accession>A0A971M446</accession>
<proteinExistence type="predicted"/>
<dbReference type="Proteomes" id="UP000777265">
    <property type="component" value="Unassembled WGS sequence"/>
</dbReference>
<comment type="caution">
    <text evidence="1">The sequence shown here is derived from an EMBL/GenBank/DDBJ whole genome shotgun (WGS) entry which is preliminary data.</text>
</comment>
<sequence>VKLYVAGRDFDYLKKYGMVCKGTMIINGKTKYDNLNREIIEKAIDKAVREADDA</sequence>
<keyword evidence="1" id="KW-0378">Hydrolase</keyword>